<dbReference type="EMBL" id="JADQDP010000006">
    <property type="protein sequence ID" value="MBF9144114.1"/>
    <property type="molecule type" value="Genomic_DNA"/>
</dbReference>
<feature type="compositionally biased region" description="Low complexity" evidence="1">
    <location>
        <begin position="16"/>
        <end position="25"/>
    </location>
</feature>
<gene>
    <name evidence="2" type="ORF">I2I01_20900</name>
</gene>
<dbReference type="Proteomes" id="UP000645610">
    <property type="component" value="Unassembled WGS sequence"/>
</dbReference>
<dbReference type="RefSeq" id="WP_196288470.1">
    <property type="nucleotide sequence ID" value="NZ_JADQDP010000006.1"/>
</dbReference>
<feature type="region of interest" description="Disordered" evidence="1">
    <location>
        <begin position="1"/>
        <end position="31"/>
    </location>
</feature>
<reference evidence="2 3" key="1">
    <citation type="submission" date="2020-11" db="EMBL/GenBank/DDBJ databases">
        <authorList>
            <person name="Kim M.K."/>
        </authorList>
    </citation>
    <scope>NUCLEOTIDE SEQUENCE [LARGE SCALE GENOMIC DNA]</scope>
    <source>
        <strain evidence="2 3">BT439</strain>
    </source>
</reference>
<organism evidence="2 3">
    <name type="scientific">Hymenobacter properus</name>
    <dbReference type="NCBI Taxonomy" id="2791026"/>
    <lineage>
        <taxon>Bacteria</taxon>
        <taxon>Pseudomonadati</taxon>
        <taxon>Bacteroidota</taxon>
        <taxon>Cytophagia</taxon>
        <taxon>Cytophagales</taxon>
        <taxon>Hymenobacteraceae</taxon>
        <taxon>Hymenobacter</taxon>
    </lineage>
</organism>
<evidence type="ECO:0000313" key="3">
    <source>
        <dbReference type="Proteomes" id="UP000645610"/>
    </source>
</evidence>
<proteinExistence type="predicted"/>
<comment type="caution">
    <text evidence="2">The sequence shown here is derived from an EMBL/GenBank/DDBJ whole genome shotgun (WGS) entry which is preliminary data.</text>
</comment>
<name>A0A931BHM0_9BACT</name>
<dbReference type="AlphaFoldDB" id="A0A931BHM0"/>
<protein>
    <submittedName>
        <fullName evidence="2">Uncharacterized protein</fullName>
    </submittedName>
</protein>
<sequence>MHSEPFDDFSAPAPAPVTAPATAEAPPRRHPRLNEAAVATATRLLPLLRLLDTLQPLVTNDSVFHTKRVKIQEEMTRAYGELLAEKPRHKALLHAFKTLGDLVREEAHDLSKDELKQAAREVVLATLKNAPGLISAAHNARLLT</sequence>
<evidence type="ECO:0000256" key="1">
    <source>
        <dbReference type="SAM" id="MobiDB-lite"/>
    </source>
</evidence>
<accession>A0A931BHM0</accession>
<evidence type="ECO:0000313" key="2">
    <source>
        <dbReference type="EMBL" id="MBF9144114.1"/>
    </source>
</evidence>
<keyword evidence="3" id="KW-1185">Reference proteome</keyword>